<protein>
    <submittedName>
        <fullName evidence="1">Uncharacterized protein</fullName>
    </submittedName>
</protein>
<dbReference type="EMBL" id="CM045868">
    <property type="protein sequence ID" value="KAI7957296.1"/>
    <property type="molecule type" value="Genomic_DNA"/>
</dbReference>
<sequence length="115" mass="13369">MMKRDKEMIMEMFTTEAQRFSSDRYNQTSNKPNPKAPKNTLKSSIFAKKRRKITSLNNEIDYYLSSETKEELPTQNISPPLPTWLKLTLQYLHQVLHPRGHSLPVVTSKIIHAIA</sequence>
<reference evidence="1 2" key="3">
    <citation type="journal article" date="2022" name="Microbiol. Spectr.">
        <title>Folding features and dynamics of 3D genome architecture in plant fungal pathogens.</title>
        <authorList>
            <person name="Xia C."/>
        </authorList>
    </citation>
    <scope>NUCLEOTIDE SEQUENCE [LARGE SCALE GENOMIC DNA]</scope>
    <source>
        <strain evidence="1 2">93-210</strain>
    </source>
</reference>
<organism evidence="1 2">
    <name type="scientific">Puccinia striiformis f. sp. tritici</name>
    <dbReference type="NCBI Taxonomy" id="168172"/>
    <lineage>
        <taxon>Eukaryota</taxon>
        <taxon>Fungi</taxon>
        <taxon>Dikarya</taxon>
        <taxon>Basidiomycota</taxon>
        <taxon>Pucciniomycotina</taxon>
        <taxon>Pucciniomycetes</taxon>
        <taxon>Pucciniales</taxon>
        <taxon>Pucciniaceae</taxon>
        <taxon>Puccinia</taxon>
    </lineage>
</organism>
<accession>A0ACC0EPB0</accession>
<proteinExistence type="predicted"/>
<reference evidence="2" key="2">
    <citation type="journal article" date="2018" name="Mol. Plant Microbe Interact.">
        <title>Genome sequence resources for the wheat stripe rust pathogen (Puccinia striiformis f. sp. tritici) and the barley stripe rust pathogen (Puccinia striiformis f. sp. hordei).</title>
        <authorList>
            <person name="Xia C."/>
            <person name="Wang M."/>
            <person name="Yin C."/>
            <person name="Cornejo O.E."/>
            <person name="Hulbert S.H."/>
            <person name="Chen X."/>
        </authorList>
    </citation>
    <scope>NUCLEOTIDE SEQUENCE [LARGE SCALE GENOMIC DNA]</scope>
    <source>
        <strain evidence="2">93-210</strain>
    </source>
</reference>
<evidence type="ECO:0000313" key="2">
    <source>
        <dbReference type="Proteomes" id="UP001060170"/>
    </source>
</evidence>
<dbReference type="Proteomes" id="UP001060170">
    <property type="component" value="Chromosome 4"/>
</dbReference>
<name>A0ACC0EPB0_9BASI</name>
<gene>
    <name evidence="1" type="ORF">MJO28_004391</name>
</gene>
<keyword evidence="2" id="KW-1185">Reference proteome</keyword>
<feature type="non-terminal residue" evidence="1">
    <location>
        <position position="115"/>
    </location>
</feature>
<evidence type="ECO:0000313" key="1">
    <source>
        <dbReference type="EMBL" id="KAI7957296.1"/>
    </source>
</evidence>
<reference evidence="2" key="1">
    <citation type="journal article" date="2018" name="BMC Genomics">
        <title>Genomic insights into host adaptation between the wheat stripe rust pathogen (Puccinia striiformis f. sp. tritici) and the barley stripe rust pathogen (Puccinia striiformis f. sp. hordei).</title>
        <authorList>
            <person name="Xia C."/>
            <person name="Wang M."/>
            <person name="Yin C."/>
            <person name="Cornejo O.E."/>
            <person name="Hulbert S.H."/>
            <person name="Chen X."/>
        </authorList>
    </citation>
    <scope>NUCLEOTIDE SEQUENCE [LARGE SCALE GENOMIC DNA]</scope>
    <source>
        <strain evidence="2">93-210</strain>
    </source>
</reference>
<comment type="caution">
    <text evidence="1">The sequence shown here is derived from an EMBL/GenBank/DDBJ whole genome shotgun (WGS) entry which is preliminary data.</text>
</comment>